<dbReference type="Proteomes" id="UP000696280">
    <property type="component" value="Unassembled WGS sequence"/>
</dbReference>
<feature type="region of interest" description="Disordered" evidence="4">
    <location>
        <begin position="345"/>
        <end position="393"/>
    </location>
</feature>
<keyword evidence="3" id="KW-0157">Chromophore</keyword>
<sequence length="681" mass="75076">MSDLAGPPKDPVRPTARAQTSTTESSDFDLRPPPLKEKAANLETLTELLYCEQYLRVLISDSQLLRRFSTFLNKYRPELARFVPEYLEVQKVLKAVDYANAVAANLSNSSNVTPDSTLPAVELSANFQEVSKRAFNALLQQALPAWVTYSLVKTATSCLAAELTGNATPLTRELFGGLSEVFCISDPNQPDNPLVYVSEEFFRLSGYNRESVIGKNCRFLQGQRTNWQSKRRLRKAISSGSEICETLLNYRRDGTPFVNVLLLAPLHDGKGKVKYYLGAQVDASRLVEGGRGVDGFERLLLRRELDLERESEEESDPKEEVFAKLRELGKAFDLEESAIVHDISQGGTGFTESSDNFYGSPSRTPKARRRIKDEDDGSDSENERGDEAMEAGSDTAWKLSSTAASGRLPGAIYQKYVLIRPYPSLRMVFVSQSARKLGQLQQRPFLSYIAAPASTLTGLRESLQSGESVTAKVAFLSRPGIGREGTVTGRWGKKGRRGEPGAELDPSRLGKTCWISATPLLDVNGNVGVWMVVILEKGSAEMNFANDMSFIDESDAGPAPSSSKRGDKTQVEIDELDRPLKPRRVGVCELFTTAREMTPSTKTFEPTAPIAPPPPPAETESCVGVEQYGDKNIISKDTKLVTQRNEAITSSPDIRSGEKNQITHSVSSDPNSMDEQEEEQQ</sequence>
<comment type="caution">
    <text evidence="6">The sequence shown here is derived from an EMBL/GenBank/DDBJ whole genome shotgun (WGS) entry which is preliminary data.</text>
</comment>
<dbReference type="Gene3D" id="3.30.450.20">
    <property type="entry name" value="PAS domain"/>
    <property type="match status" value="1"/>
</dbReference>
<dbReference type="PANTHER" id="PTHR47429:SF2">
    <property type="entry name" value="PROTEIN TWIN LOV 1"/>
    <property type="match status" value="1"/>
</dbReference>
<dbReference type="CDD" id="cd00130">
    <property type="entry name" value="PAS"/>
    <property type="match status" value="1"/>
</dbReference>
<feature type="region of interest" description="Disordered" evidence="4">
    <location>
        <begin position="642"/>
        <end position="681"/>
    </location>
</feature>
<feature type="compositionally biased region" description="Polar residues" evidence="4">
    <location>
        <begin position="350"/>
        <end position="363"/>
    </location>
</feature>
<dbReference type="EMBL" id="CAJVRL010000070">
    <property type="protein sequence ID" value="CAG8956355.1"/>
    <property type="molecule type" value="Genomic_DNA"/>
</dbReference>
<evidence type="ECO:0000256" key="2">
    <source>
        <dbReference type="ARBA" id="ARBA00022643"/>
    </source>
</evidence>
<feature type="region of interest" description="Disordered" evidence="4">
    <location>
        <begin position="551"/>
        <end position="572"/>
    </location>
</feature>
<reference evidence="6" key="1">
    <citation type="submission" date="2021-07" db="EMBL/GenBank/DDBJ databases">
        <authorList>
            <person name="Durling M."/>
        </authorList>
    </citation>
    <scope>NUCLEOTIDE SEQUENCE</scope>
</reference>
<evidence type="ECO:0000256" key="4">
    <source>
        <dbReference type="SAM" id="MobiDB-lite"/>
    </source>
</evidence>
<feature type="region of interest" description="Disordered" evidence="4">
    <location>
        <begin position="1"/>
        <end position="34"/>
    </location>
</feature>
<dbReference type="Pfam" id="PF13426">
    <property type="entry name" value="PAS_9"/>
    <property type="match status" value="1"/>
</dbReference>
<keyword evidence="7" id="KW-1185">Reference proteome</keyword>
<gene>
    <name evidence="6" type="ORF">HYFRA_00003736</name>
</gene>
<protein>
    <recommendedName>
        <fullName evidence="5">PAS domain-containing protein</fullName>
    </recommendedName>
</protein>
<dbReference type="PANTHER" id="PTHR47429">
    <property type="entry name" value="PROTEIN TWIN LOV 1"/>
    <property type="match status" value="1"/>
</dbReference>
<dbReference type="OrthoDB" id="447251at2759"/>
<feature type="region of interest" description="Disordered" evidence="4">
    <location>
        <begin position="601"/>
        <end position="622"/>
    </location>
</feature>
<feature type="domain" description="PAS" evidence="5">
    <location>
        <begin position="191"/>
        <end position="240"/>
    </location>
</feature>
<evidence type="ECO:0000259" key="5">
    <source>
        <dbReference type="PROSITE" id="PS50112"/>
    </source>
</evidence>
<organism evidence="6 7">
    <name type="scientific">Hymenoscyphus fraxineus</name>
    <dbReference type="NCBI Taxonomy" id="746836"/>
    <lineage>
        <taxon>Eukaryota</taxon>
        <taxon>Fungi</taxon>
        <taxon>Dikarya</taxon>
        <taxon>Ascomycota</taxon>
        <taxon>Pezizomycotina</taxon>
        <taxon>Leotiomycetes</taxon>
        <taxon>Helotiales</taxon>
        <taxon>Helotiaceae</taxon>
        <taxon>Hymenoscyphus</taxon>
    </lineage>
</organism>
<evidence type="ECO:0000256" key="1">
    <source>
        <dbReference type="ARBA" id="ARBA00022630"/>
    </source>
</evidence>
<proteinExistence type="predicted"/>
<keyword evidence="2" id="KW-0288">FMN</keyword>
<dbReference type="GO" id="GO:0005634">
    <property type="term" value="C:nucleus"/>
    <property type="evidence" value="ECO:0007669"/>
    <property type="project" value="TreeGrafter"/>
</dbReference>
<keyword evidence="1" id="KW-0285">Flavoprotein</keyword>
<feature type="compositionally biased region" description="Acidic residues" evidence="4">
    <location>
        <begin position="672"/>
        <end position="681"/>
    </location>
</feature>
<feature type="compositionally biased region" description="Polar residues" evidence="4">
    <location>
        <begin position="642"/>
        <end position="671"/>
    </location>
</feature>
<accession>A0A9N9L275</accession>
<dbReference type="SUPFAM" id="SSF55785">
    <property type="entry name" value="PYP-like sensor domain (PAS domain)"/>
    <property type="match status" value="1"/>
</dbReference>
<dbReference type="PROSITE" id="PS50112">
    <property type="entry name" value="PAS"/>
    <property type="match status" value="1"/>
</dbReference>
<dbReference type="AlphaFoldDB" id="A0A9N9L275"/>
<evidence type="ECO:0000313" key="7">
    <source>
        <dbReference type="Proteomes" id="UP000696280"/>
    </source>
</evidence>
<dbReference type="NCBIfam" id="TIGR00229">
    <property type="entry name" value="sensory_box"/>
    <property type="match status" value="1"/>
</dbReference>
<evidence type="ECO:0000256" key="3">
    <source>
        <dbReference type="ARBA" id="ARBA00022991"/>
    </source>
</evidence>
<dbReference type="InterPro" id="IPR035965">
    <property type="entry name" value="PAS-like_dom_sf"/>
</dbReference>
<dbReference type="InterPro" id="IPR000014">
    <property type="entry name" value="PAS"/>
</dbReference>
<name>A0A9N9L275_9HELO</name>
<evidence type="ECO:0000313" key="6">
    <source>
        <dbReference type="EMBL" id="CAG8956355.1"/>
    </source>
</evidence>